<dbReference type="RefSeq" id="WP_164484081.1">
    <property type="nucleotide sequence ID" value="NZ_JBHLWF010000007.1"/>
</dbReference>
<proteinExistence type="predicted"/>
<name>A0A4R3LLJ0_9GAMM</name>
<organism evidence="1 2">
    <name type="scientific">Pseudofulvimonas gallinarii</name>
    <dbReference type="NCBI Taxonomy" id="634155"/>
    <lineage>
        <taxon>Bacteria</taxon>
        <taxon>Pseudomonadati</taxon>
        <taxon>Pseudomonadota</taxon>
        <taxon>Gammaproteobacteria</taxon>
        <taxon>Lysobacterales</taxon>
        <taxon>Rhodanobacteraceae</taxon>
        <taxon>Pseudofulvimonas</taxon>
    </lineage>
</organism>
<protein>
    <submittedName>
        <fullName evidence="1">Uncharacterized protein DUF2845</fullName>
    </submittedName>
</protein>
<evidence type="ECO:0000313" key="2">
    <source>
        <dbReference type="Proteomes" id="UP000294599"/>
    </source>
</evidence>
<dbReference type="InterPro" id="IPR021268">
    <property type="entry name" value="DUF2845"/>
</dbReference>
<dbReference type="Pfam" id="PF11006">
    <property type="entry name" value="DUF2845"/>
    <property type="match status" value="2"/>
</dbReference>
<keyword evidence="2" id="KW-1185">Reference proteome</keyword>
<accession>A0A4R3LLJ0</accession>
<dbReference type="AlphaFoldDB" id="A0A4R3LLJ0"/>
<comment type="caution">
    <text evidence="1">The sequence shown here is derived from an EMBL/GenBank/DDBJ whole genome shotgun (WGS) entry which is preliminary data.</text>
</comment>
<dbReference type="EMBL" id="SMAF01000003">
    <property type="protein sequence ID" value="TCT00409.1"/>
    <property type="molecule type" value="Genomic_DNA"/>
</dbReference>
<reference evidence="1 2" key="1">
    <citation type="submission" date="2019-03" db="EMBL/GenBank/DDBJ databases">
        <title>Genomic Encyclopedia of Type Strains, Phase IV (KMG-IV): sequencing the most valuable type-strain genomes for metagenomic binning, comparative biology and taxonomic classification.</title>
        <authorList>
            <person name="Goeker M."/>
        </authorList>
    </citation>
    <scope>NUCLEOTIDE SEQUENCE [LARGE SCALE GENOMIC DNA]</scope>
    <source>
        <strain evidence="1 2">DSM 21944</strain>
    </source>
</reference>
<evidence type="ECO:0000313" key="1">
    <source>
        <dbReference type="EMBL" id="TCT00409.1"/>
    </source>
</evidence>
<sequence>MSRIGMWTGVALLLLLAGEAQALRCGNRVVGTGDYDFQVRERCGDPYWIDRSDEWLVQGLDGPLERRSQVALETWYYNFGPRSLVQRLEFRDGRVVSIQTAGYGVRQVGGECSDVALSRGASTGEVYLHCGEPLSRSRRFEDIIERDGFGNARVRSVRLEEWRYAMPGSRFVRLAIFHDDRLDRVERVAR</sequence>
<dbReference type="Proteomes" id="UP000294599">
    <property type="component" value="Unassembled WGS sequence"/>
</dbReference>
<gene>
    <name evidence="1" type="ORF">EDC25_103177</name>
</gene>